<proteinExistence type="inferred from homology"/>
<feature type="compositionally biased region" description="Basic and acidic residues" evidence="4">
    <location>
        <begin position="1327"/>
        <end position="1440"/>
    </location>
</feature>
<evidence type="ECO:0000256" key="1">
    <source>
        <dbReference type="ARBA" id="ARBA00010126"/>
    </source>
</evidence>
<feature type="compositionally biased region" description="Basic and acidic residues" evidence="4">
    <location>
        <begin position="407"/>
        <end position="416"/>
    </location>
</feature>
<comment type="similarity">
    <text evidence="1">Belongs to the NSRP1 family.</text>
</comment>
<evidence type="ECO:0000256" key="4">
    <source>
        <dbReference type="SAM" id="MobiDB-lite"/>
    </source>
</evidence>
<dbReference type="EMBL" id="JAATIS010005477">
    <property type="protein sequence ID" value="KAG2458756.1"/>
    <property type="molecule type" value="Genomic_DNA"/>
</dbReference>
<dbReference type="Gene3D" id="1.20.920.60">
    <property type="match status" value="1"/>
</dbReference>
<dbReference type="InterPro" id="IPR029016">
    <property type="entry name" value="GAF-like_dom_sf"/>
</dbReference>
<keyword evidence="2 3" id="KW-0175">Coiled coil</keyword>
<feature type="region of interest" description="Disordered" evidence="4">
    <location>
        <begin position="378"/>
        <end position="430"/>
    </location>
</feature>
<feature type="compositionally biased region" description="Basic and acidic residues" evidence="4">
    <location>
        <begin position="1227"/>
        <end position="1260"/>
    </location>
</feature>
<dbReference type="Proteomes" id="UP000886611">
    <property type="component" value="Unassembled WGS sequence"/>
</dbReference>
<protein>
    <submittedName>
        <fullName evidence="6">EFCB5 protein</fullName>
    </submittedName>
</protein>
<feature type="compositionally biased region" description="Acidic residues" evidence="4">
    <location>
        <begin position="1261"/>
        <end position="1270"/>
    </location>
</feature>
<feature type="non-terminal residue" evidence="6">
    <location>
        <position position="1559"/>
    </location>
</feature>
<feature type="region of interest" description="Disordered" evidence="4">
    <location>
        <begin position="1218"/>
        <end position="1525"/>
    </location>
</feature>
<evidence type="ECO:0000256" key="2">
    <source>
        <dbReference type="ARBA" id="ARBA00023054"/>
    </source>
</evidence>
<dbReference type="Pfam" id="PF09745">
    <property type="entry name" value="NSRP1_N"/>
    <property type="match status" value="1"/>
</dbReference>
<evidence type="ECO:0000313" key="6">
    <source>
        <dbReference type="EMBL" id="KAG2458756.1"/>
    </source>
</evidence>
<evidence type="ECO:0000256" key="3">
    <source>
        <dbReference type="SAM" id="Coils"/>
    </source>
</evidence>
<dbReference type="GO" id="GO:0005509">
    <property type="term" value="F:calcium ion binding"/>
    <property type="evidence" value="ECO:0007669"/>
    <property type="project" value="InterPro"/>
</dbReference>
<dbReference type="InterPro" id="IPR018612">
    <property type="entry name" value="NSRP1_N"/>
</dbReference>
<gene>
    <name evidence="6" type="primary">Efcab5</name>
    <name evidence="6" type="ORF">GTO96_0019689</name>
</gene>
<sequence length="1559" mass="180172">MATASKHKAHLAASTEETGQEKGVTSPTHHWDAILEARVRRKAQNLQLQRNAELHQRQENEKHSGMLPTMELLNDDWFSSDMTNFESRMYLLEKLLPTLMPGVDSLLTEAEKRKLLEMGSVDTEVAGRKEPRQTFDPLNYLAQYLMRNNPRHCFLNPGGPYAQGLKQVVQELKQGVVDEENNRLAFLKQQIREKREQQNRAEWLQAQVGEWRRNALRAQFSEWLLEPGEGLQLKLVQNTLAAFLEILETDSFLSTQGLKFDQELSDEDQTLQVLQQEQFVEYVLSFISSFPTDIFERFLHHLSLCAQDYRHAHSRKGWKATFSQVFHDCDCGKTGLLDRQRVLVLLETFYNTSTESIRNTLLSPQHWPVREPVDVEFSVESDTEDEVDEIQTPNSSDTEMEAGDSESAGRRNKNVEEEQQIDSPVDPKETVDLVKNELAESTEKNLVVMVNTPNMSFEVGAPSPEPDSEDKDLLSPLDQKSWRETESLSAFNHSTVNETQFLLLLDTFLRDTVTTGTMNRLAGYLREGYKETEQERLDRLERAQREAVLAQWRIAVDELFDKWDNEGSGFLEQEEVERVLNNYKQGAEIAAMKRAWNSLASHTSILSRSQFHSLLQAVISELPPEGGKDSGFHGLLGFLTESVERSLAERTRGSTRRKWLMQIQKAAQAVGTSLEPVYRAVFQCLYKDAETHGNGKNISASLALLEGPDRLRYVACTAEDAPYVLNKELRREDKGVSFAALDQGNPVHIPRVRLHGNVHFWNTSRSESERKGSFLVLPLKDAHGRSFGVIGIDTLRDTQERNIFCRHEIEFYQGVSAVFSSAFQFIVTRRNILRVLDSASYWLHCRVPSMRSLTTYLMETSGQIVQETAVINSIFLISRDYLFKCCDSSETLSCMAYGEWHVAVPMRDIDGHALGVMDIVFSHEGAMQPHERKDLQEMVRVTQMACSQLLRESSGMARQTWLLEAEGAGGEKRVGLLFLRFMLQDLRSCMRHLDQRSFAELKSYKEPPNTVLQIVRAVLIMLHPQWVETKETDSWNQCRLKMHAIIIIVDSGTGMLRYGLILPKKTQSKPAALQRPSVFGDDSDEETRLEMQRALEQDASVYEYDSIYDEMQKNKEECAAKVLSGADKKPKYISSLLQAVEKRKKEQERVKEKKIQKEREAEGEQFKDKDAFVTSAYRQKLLERQMEEENERREAAMEAALDVKKQKDLSGFYRHLLNQTVGEEDLPDRSLKRDHQSREELIKEECSKSPHHDNQDRDSDFEIDSDEEEGLSTKFKSSSVSKTERSNSARHYRQRSVSSESEPDKKNERHKTKERHRHREKKHHKDKERDYRDIERKTEKEARRLDRCEERDKMKGFRDLDRRRERDYKDSERLKESDGGKEFRSTEKLREDTSKIFRDSERSKDKEIPRSSRDLDSQRENRSPNSDKRKEREERDFDRGKQRKASYSENQKQKESIEQKDQDDHKNKKYKGDKEDQDKGDRLVVKEGAAAITENEHVAKEPQTTSSLAATEDRSEGESSFSKFAKRCNEESVLSARERYLARQMARSSTKAYIEKEDD</sequence>
<feature type="compositionally biased region" description="Basic and acidic residues" evidence="4">
    <location>
        <begin position="1451"/>
        <end position="1485"/>
    </location>
</feature>
<dbReference type="PANTHER" id="PTHR46788:SF1">
    <property type="entry name" value="EF-HAND CALCIUM-BINDING DOMAIN-CONTAINING PROTEIN 5"/>
    <property type="match status" value="1"/>
</dbReference>
<dbReference type="PROSITE" id="PS50222">
    <property type="entry name" value="EF_HAND_2"/>
    <property type="match status" value="1"/>
</dbReference>
<name>A0A8X8BKH0_POLSE</name>
<organism evidence="6 7">
    <name type="scientific">Polypterus senegalus</name>
    <name type="common">Senegal bichir</name>
    <dbReference type="NCBI Taxonomy" id="55291"/>
    <lineage>
        <taxon>Eukaryota</taxon>
        <taxon>Metazoa</taxon>
        <taxon>Chordata</taxon>
        <taxon>Craniata</taxon>
        <taxon>Vertebrata</taxon>
        <taxon>Euteleostomi</taxon>
        <taxon>Actinopterygii</taxon>
        <taxon>Polypteriformes</taxon>
        <taxon>Polypteridae</taxon>
        <taxon>Polypterus</taxon>
    </lineage>
</organism>
<feature type="compositionally biased region" description="Basic residues" evidence="4">
    <location>
        <begin position="1"/>
        <end position="10"/>
    </location>
</feature>
<reference evidence="6 7" key="1">
    <citation type="journal article" date="2021" name="Cell">
        <title>Tracing the genetic footprints of vertebrate landing in non-teleost ray-finned fishes.</title>
        <authorList>
            <person name="Bi X."/>
            <person name="Wang K."/>
            <person name="Yang L."/>
            <person name="Pan H."/>
            <person name="Jiang H."/>
            <person name="Wei Q."/>
            <person name="Fang M."/>
            <person name="Yu H."/>
            <person name="Zhu C."/>
            <person name="Cai Y."/>
            <person name="He Y."/>
            <person name="Gan X."/>
            <person name="Zeng H."/>
            <person name="Yu D."/>
            <person name="Zhu Y."/>
            <person name="Jiang H."/>
            <person name="Qiu Q."/>
            <person name="Yang H."/>
            <person name="Zhang Y.E."/>
            <person name="Wang W."/>
            <person name="Zhu M."/>
            <person name="He S."/>
            <person name="Zhang G."/>
        </authorList>
    </citation>
    <scope>NUCLEOTIDE SEQUENCE [LARGE SCALE GENOMIC DNA]</scope>
    <source>
        <strain evidence="6">Bchr_013</strain>
    </source>
</reference>
<dbReference type="SUPFAM" id="SSF55781">
    <property type="entry name" value="GAF domain-like"/>
    <property type="match status" value="1"/>
</dbReference>
<feature type="compositionally biased region" description="Basic residues" evidence="4">
    <location>
        <begin position="1308"/>
        <end position="1326"/>
    </location>
</feature>
<keyword evidence="7" id="KW-1185">Reference proteome</keyword>
<feature type="region of interest" description="Disordered" evidence="4">
    <location>
        <begin position="1"/>
        <end position="28"/>
    </location>
</feature>
<evidence type="ECO:0000259" key="5">
    <source>
        <dbReference type="PROSITE" id="PS50222"/>
    </source>
</evidence>
<dbReference type="PANTHER" id="PTHR46788">
    <property type="entry name" value="EF-HAND CALCIUM-BINDING DOMAIN-CONTAINING PROTEIN 5"/>
    <property type="match status" value="1"/>
</dbReference>
<dbReference type="InterPro" id="IPR002048">
    <property type="entry name" value="EF_hand_dom"/>
</dbReference>
<dbReference type="CDD" id="cd22968">
    <property type="entry name" value="DD_EFCAB5"/>
    <property type="match status" value="1"/>
</dbReference>
<feature type="compositionally biased region" description="Low complexity" evidence="4">
    <location>
        <begin position="1272"/>
        <end position="1281"/>
    </location>
</feature>
<comment type="caution">
    <text evidence="6">The sequence shown here is derived from an EMBL/GenBank/DDBJ whole genome shotgun (WGS) entry which is preliminary data.</text>
</comment>
<feature type="domain" description="EF-hand" evidence="5">
    <location>
        <begin position="551"/>
        <end position="586"/>
    </location>
</feature>
<accession>A0A8X8BKH0</accession>
<feature type="coiled-coil region" evidence="3">
    <location>
        <begin position="1136"/>
        <end position="1206"/>
    </location>
</feature>
<feature type="non-terminal residue" evidence="6">
    <location>
        <position position="1"/>
    </location>
</feature>
<dbReference type="Gene3D" id="3.30.450.40">
    <property type="match status" value="1"/>
</dbReference>
<evidence type="ECO:0000313" key="7">
    <source>
        <dbReference type="Proteomes" id="UP000886611"/>
    </source>
</evidence>
<feature type="coiled-coil region" evidence="3">
    <location>
        <begin position="162"/>
        <end position="207"/>
    </location>
</feature>
<dbReference type="GO" id="GO:0000381">
    <property type="term" value="P:regulation of alternative mRNA splicing, via spliceosome"/>
    <property type="evidence" value="ECO:0007669"/>
    <property type="project" value="InterPro"/>
</dbReference>
<feature type="compositionally biased region" description="Acidic residues" evidence="4">
    <location>
        <begin position="378"/>
        <end position="389"/>
    </location>
</feature>